<dbReference type="UniPathway" id="UPA00077">
    <property type="reaction ID" value="UER00155"/>
</dbReference>
<evidence type="ECO:0000256" key="9">
    <source>
        <dbReference type="ARBA" id="ARBA00022909"/>
    </source>
</evidence>
<dbReference type="GO" id="GO:0003848">
    <property type="term" value="F:2-amino-4-hydroxy-6-hydroxymethyldihydropteridine diphosphokinase activity"/>
    <property type="evidence" value="ECO:0007669"/>
    <property type="project" value="UniProtKB-EC"/>
</dbReference>
<keyword evidence="7 14" id="KW-0418">Kinase</keyword>
<dbReference type="CDD" id="cd00483">
    <property type="entry name" value="HPPK"/>
    <property type="match status" value="1"/>
</dbReference>
<evidence type="ECO:0000256" key="12">
    <source>
        <dbReference type="ARBA" id="ARBA00033413"/>
    </source>
</evidence>
<evidence type="ECO:0000256" key="1">
    <source>
        <dbReference type="ARBA" id="ARBA00005051"/>
    </source>
</evidence>
<dbReference type="EC" id="2.7.6.3" evidence="3"/>
<dbReference type="PROSITE" id="PS00794">
    <property type="entry name" value="HPPK"/>
    <property type="match status" value="1"/>
</dbReference>
<dbReference type="GO" id="GO:0046656">
    <property type="term" value="P:folic acid biosynthetic process"/>
    <property type="evidence" value="ECO:0007669"/>
    <property type="project" value="UniProtKB-KW"/>
</dbReference>
<dbReference type="Gene3D" id="3.30.70.560">
    <property type="entry name" value="7,8-Dihydro-6-hydroxymethylpterin-pyrophosphokinase HPPK"/>
    <property type="match status" value="1"/>
</dbReference>
<comment type="caution">
    <text evidence="14">The sequence shown here is derived from an EMBL/GenBank/DDBJ whole genome shotgun (WGS) entry which is preliminary data.</text>
</comment>
<dbReference type="RefSeq" id="WP_119538255.1">
    <property type="nucleotide sequence ID" value="NZ_QYRN01000001.1"/>
</dbReference>
<evidence type="ECO:0000256" key="7">
    <source>
        <dbReference type="ARBA" id="ARBA00022777"/>
    </source>
</evidence>
<feature type="domain" description="7,8-dihydro-6-hydroxymethylpterin-pyrophosphokinase" evidence="13">
    <location>
        <begin position="88"/>
        <end position="99"/>
    </location>
</feature>
<dbReference type="OrthoDB" id="9808041at2"/>
<evidence type="ECO:0000256" key="3">
    <source>
        <dbReference type="ARBA" id="ARBA00013253"/>
    </source>
</evidence>
<keyword evidence="15" id="KW-1185">Reference proteome</keyword>
<gene>
    <name evidence="14" type="primary">folK</name>
    <name evidence="14" type="ORF">D3218_02295</name>
</gene>
<dbReference type="InterPro" id="IPR000550">
    <property type="entry name" value="Hppk"/>
</dbReference>
<evidence type="ECO:0000256" key="4">
    <source>
        <dbReference type="ARBA" id="ARBA00016218"/>
    </source>
</evidence>
<dbReference type="PANTHER" id="PTHR43071">
    <property type="entry name" value="2-AMINO-4-HYDROXY-6-HYDROXYMETHYLDIHYDROPTERIDINE PYROPHOSPHOKINASE"/>
    <property type="match status" value="1"/>
</dbReference>
<dbReference type="PANTHER" id="PTHR43071:SF1">
    <property type="entry name" value="2-AMINO-4-HYDROXY-6-HYDROXYMETHYLDIHYDROPTERIDINE PYROPHOSPHOKINASE"/>
    <property type="match status" value="1"/>
</dbReference>
<evidence type="ECO:0000256" key="6">
    <source>
        <dbReference type="ARBA" id="ARBA00022741"/>
    </source>
</evidence>
<proteinExistence type="inferred from homology"/>
<name>A0A3A1WNX4_9HYPH</name>
<comment type="function">
    <text evidence="10">Catalyzes the transfer of pyrophosphate from adenosine triphosphate (ATP) to 6-hydroxymethyl-7,8-dihydropterin, an enzymatic step in folate biosynthesis pathway.</text>
</comment>
<evidence type="ECO:0000256" key="5">
    <source>
        <dbReference type="ARBA" id="ARBA00022679"/>
    </source>
</evidence>
<accession>A0A3A1WNX4</accession>
<dbReference type="SUPFAM" id="SSF55083">
    <property type="entry name" value="6-hydroxymethyl-7,8-dihydropterin pyrophosphokinase, HPPK"/>
    <property type="match status" value="1"/>
</dbReference>
<dbReference type="GO" id="GO:0016301">
    <property type="term" value="F:kinase activity"/>
    <property type="evidence" value="ECO:0007669"/>
    <property type="project" value="UniProtKB-KW"/>
</dbReference>
<dbReference type="NCBIfam" id="TIGR01498">
    <property type="entry name" value="folK"/>
    <property type="match status" value="1"/>
</dbReference>
<dbReference type="InterPro" id="IPR035907">
    <property type="entry name" value="Hppk_sf"/>
</dbReference>
<evidence type="ECO:0000313" key="15">
    <source>
        <dbReference type="Proteomes" id="UP000265750"/>
    </source>
</evidence>
<comment type="similarity">
    <text evidence="2">Belongs to the HPPK family.</text>
</comment>
<evidence type="ECO:0000256" key="2">
    <source>
        <dbReference type="ARBA" id="ARBA00005810"/>
    </source>
</evidence>
<evidence type="ECO:0000259" key="13">
    <source>
        <dbReference type="PROSITE" id="PS00794"/>
    </source>
</evidence>
<evidence type="ECO:0000256" key="10">
    <source>
        <dbReference type="ARBA" id="ARBA00029409"/>
    </source>
</evidence>
<dbReference type="Proteomes" id="UP000265750">
    <property type="component" value="Unassembled WGS sequence"/>
</dbReference>
<keyword evidence="6" id="KW-0547">Nucleotide-binding</keyword>
<protein>
    <recommendedName>
        <fullName evidence="4">2-amino-4-hydroxy-6-hydroxymethyldihydropteridine pyrophosphokinase</fullName>
        <ecNumber evidence="3">2.7.6.3</ecNumber>
    </recommendedName>
    <alternativeName>
        <fullName evidence="11">6-hydroxymethyl-7,8-dihydropterin pyrophosphokinase</fullName>
    </alternativeName>
    <alternativeName>
        <fullName evidence="12">7,8-dihydro-6-hydroxymethylpterin-pyrophosphokinase</fullName>
    </alternativeName>
</protein>
<organism evidence="14 15">
    <name type="scientific">Aureimonas flava</name>
    <dbReference type="NCBI Taxonomy" id="2320271"/>
    <lineage>
        <taxon>Bacteria</taxon>
        <taxon>Pseudomonadati</taxon>
        <taxon>Pseudomonadota</taxon>
        <taxon>Alphaproteobacteria</taxon>
        <taxon>Hyphomicrobiales</taxon>
        <taxon>Aurantimonadaceae</taxon>
        <taxon>Aureimonas</taxon>
    </lineage>
</organism>
<dbReference type="GO" id="GO:0046654">
    <property type="term" value="P:tetrahydrofolate biosynthetic process"/>
    <property type="evidence" value="ECO:0007669"/>
    <property type="project" value="UniProtKB-UniPathway"/>
</dbReference>
<dbReference type="GO" id="GO:0005524">
    <property type="term" value="F:ATP binding"/>
    <property type="evidence" value="ECO:0007669"/>
    <property type="project" value="UniProtKB-KW"/>
</dbReference>
<evidence type="ECO:0000256" key="8">
    <source>
        <dbReference type="ARBA" id="ARBA00022840"/>
    </source>
</evidence>
<sequence>MTVAFLGLGGNLGDPVRAMATALRALDAAPGTRVAEVSSVYRTPPWGPVEQPPFLNACARVEAEIDAEALLARCLGIELSLHRDRSVRWGPRTVDLDVLDFGGVVMRGDRLTLPHPRMAERAFVMVPLAEIAPDLSVAGATAAECLARLDTSGIVRLEASPDWWCAG</sequence>
<dbReference type="AlphaFoldDB" id="A0A3A1WNX4"/>
<evidence type="ECO:0000256" key="11">
    <source>
        <dbReference type="ARBA" id="ARBA00029766"/>
    </source>
</evidence>
<evidence type="ECO:0000313" key="14">
    <source>
        <dbReference type="EMBL" id="RIY03598.1"/>
    </source>
</evidence>
<keyword evidence="8" id="KW-0067">ATP-binding</keyword>
<reference evidence="15" key="1">
    <citation type="submission" date="2018-09" db="EMBL/GenBank/DDBJ databases">
        <authorList>
            <person name="Tuo L."/>
        </authorList>
    </citation>
    <scope>NUCLEOTIDE SEQUENCE [LARGE SCALE GENOMIC DNA]</scope>
    <source>
        <strain evidence="15">M2BS4Y-1</strain>
    </source>
</reference>
<keyword evidence="9" id="KW-0289">Folate biosynthesis</keyword>
<comment type="pathway">
    <text evidence="1">Cofactor biosynthesis; tetrahydrofolate biosynthesis; 2-amino-4-hydroxy-6-hydroxymethyl-7,8-dihydropteridine diphosphate from 7,8-dihydroneopterin triphosphate: step 4/4.</text>
</comment>
<dbReference type="Pfam" id="PF01288">
    <property type="entry name" value="HPPK"/>
    <property type="match status" value="1"/>
</dbReference>
<dbReference type="EMBL" id="QYRN01000001">
    <property type="protein sequence ID" value="RIY03598.1"/>
    <property type="molecule type" value="Genomic_DNA"/>
</dbReference>
<keyword evidence="5 14" id="KW-0808">Transferase</keyword>